<proteinExistence type="predicted"/>
<evidence type="ECO:0000256" key="1">
    <source>
        <dbReference type="SAM" id="MobiDB-lite"/>
    </source>
</evidence>
<reference evidence="2 3" key="1">
    <citation type="journal article" date="2023" name="Sci. Data">
        <title>Genome assembly of the Korean intertidal mud-creeper Batillaria attramentaria.</title>
        <authorList>
            <person name="Patra A.K."/>
            <person name="Ho P.T."/>
            <person name="Jun S."/>
            <person name="Lee S.J."/>
            <person name="Kim Y."/>
            <person name="Won Y.J."/>
        </authorList>
    </citation>
    <scope>NUCLEOTIDE SEQUENCE [LARGE SCALE GENOMIC DNA]</scope>
    <source>
        <strain evidence="2">Wonlab-2016</strain>
    </source>
</reference>
<feature type="compositionally biased region" description="Polar residues" evidence="1">
    <location>
        <begin position="1"/>
        <end position="10"/>
    </location>
</feature>
<evidence type="ECO:0000313" key="2">
    <source>
        <dbReference type="EMBL" id="KAK7475031.1"/>
    </source>
</evidence>
<dbReference type="AlphaFoldDB" id="A0ABD0JJE8"/>
<name>A0ABD0JJE8_9CAEN</name>
<accession>A0ABD0JJE8</accession>
<dbReference type="Proteomes" id="UP001519460">
    <property type="component" value="Unassembled WGS sequence"/>
</dbReference>
<sequence>MDRNSDSFTSPFHRPGALSMAASPHVPQPHMPSSKTLKGILAGKPRSRRHFTIWATAFAAWQGVCPACGRVCLRSAYTA</sequence>
<protein>
    <submittedName>
        <fullName evidence="2">Uncharacterized protein</fullName>
    </submittedName>
</protein>
<evidence type="ECO:0000313" key="3">
    <source>
        <dbReference type="Proteomes" id="UP001519460"/>
    </source>
</evidence>
<organism evidence="2 3">
    <name type="scientific">Batillaria attramentaria</name>
    <dbReference type="NCBI Taxonomy" id="370345"/>
    <lineage>
        <taxon>Eukaryota</taxon>
        <taxon>Metazoa</taxon>
        <taxon>Spiralia</taxon>
        <taxon>Lophotrochozoa</taxon>
        <taxon>Mollusca</taxon>
        <taxon>Gastropoda</taxon>
        <taxon>Caenogastropoda</taxon>
        <taxon>Sorbeoconcha</taxon>
        <taxon>Cerithioidea</taxon>
        <taxon>Batillariidae</taxon>
        <taxon>Batillaria</taxon>
    </lineage>
</organism>
<comment type="caution">
    <text evidence="2">The sequence shown here is derived from an EMBL/GenBank/DDBJ whole genome shotgun (WGS) entry which is preliminary data.</text>
</comment>
<gene>
    <name evidence="2" type="ORF">BaRGS_00033712</name>
</gene>
<feature type="region of interest" description="Disordered" evidence="1">
    <location>
        <begin position="1"/>
        <end position="41"/>
    </location>
</feature>
<keyword evidence="3" id="KW-1185">Reference proteome</keyword>
<dbReference type="EMBL" id="JACVVK020000417">
    <property type="protein sequence ID" value="KAK7475031.1"/>
    <property type="molecule type" value="Genomic_DNA"/>
</dbReference>